<feature type="compositionally biased region" description="Polar residues" evidence="3">
    <location>
        <begin position="478"/>
        <end position="487"/>
    </location>
</feature>
<dbReference type="PANTHER" id="PTHR10693:SF55">
    <property type="entry name" value="OS07G0603100 PROTEIN"/>
    <property type="match status" value="1"/>
</dbReference>
<evidence type="ECO:0000256" key="2">
    <source>
        <dbReference type="PROSITE-ProRule" id="PRU00176"/>
    </source>
</evidence>
<evidence type="ECO:0000259" key="5">
    <source>
        <dbReference type="PROSITE" id="PS50177"/>
    </source>
</evidence>
<feature type="domain" description="NTF2" evidence="5">
    <location>
        <begin position="17"/>
        <end position="132"/>
    </location>
</feature>
<organism evidence="6 7">
    <name type="scientific">Urochloa decumbens</name>
    <dbReference type="NCBI Taxonomy" id="240449"/>
    <lineage>
        <taxon>Eukaryota</taxon>
        <taxon>Viridiplantae</taxon>
        <taxon>Streptophyta</taxon>
        <taxon>Embryophyta</taxon>
        <taxon>Tracheophyta</taxon>
        <taxon>Spermatophyta</taxon>
        <taxon>Magnoliopsida</taxon>
        <taxon>Liliopsida</taxon>
        <taxon>Poales</taxon>
        <taxon>Poaceae</taxon>
        <taxon>PACMAD clade</taxon>
        <taxon>Panicoideae</taxon>
        <taxon>Panicodae</taxon>
        <taxon>Paniceae</taxon>
        <taxon>Melinidinae</taxon>
        <taxon>Urochloa</taxon>
    </lineage>
</organism>
<dbReference type="InterPro" id="IPR035979">
    <property type="entry name" value="RBD_domain_sf"/>
</dbReference>
<reference evidence="7" key="1">
    <citation type="submission" date="2024-06" db="EMBL/GenBank/DDBJ databases">
        <authorList>
            <person name="Ryan C."/>
        </authorList>
    </citation>
    <scope>NUCLEOTIDE SEQUENCE [LARGE SCALE GENOMIC DNA]</scope>
</reference>
<keyword evidence="1 2" id="KW-0694">RNA-binding</keyword>
<evidence type="ECO:0000313" key="6">
    <source>
        <dbReference type="EMBL" id="CAL5071888.1"/>
    </source>
</evidence>
<dbReference type="SMART" id="SM00360">
    <property type="entry name" value="RRM"/>
    <property type="match status" value="1"/>
</dbReference>
<dbReference type="PANTHER" id="PTHR10693">
    <property type="entry name" value="RAS GTPASE-ACTIVATING PROTEIN-BINDING PROTEIN"/>
    <property type="match status" value="1"/>
</dbReference>
<feature type="compositionally biased region" description="Pro residues" evidence="3">
    <location>
        <begin position="244"/>
        <end position="256"/>
    </location>
</feature>
<dbReference type="GO" id="GO:0003723">
    <property type="term" value="F:RNA binding"/>
    <property type="evidence" value="ECO:0007669"/>
    <property type="project" value="UniProtKB-UniRule"/>
</dbReference>
<evidence type="ECO:0000313" key="7">
    <source>
        <dbReference type="Proteomes" id="UP001497457"/>
    </source>
</evidence>
<name>A0ABC9FAF8_9POAL</name>
<dbReference type="PROSITE" id="PS50102">
    <property type="entry name" value="RRM"/>
    <property type="match status" value="1"/>
</dbReference>
<dbReference type="InterPro" id="IPR000504">
    <property type="entry name" value="RRM_dom"/>
</dbReference>
<evidence type="ECO:0000256" key="3">
    <source>
        <dbReference type="SAM" id="MobiDB-lite"/>
    </source>
</evidence>
<keyword evidence="7" id="KW-1185">Reference proteome</keyword>
<dbReference type="InterPro" id="IPR012677">
    <property type="entry name" value="Nucleotide-bd_a/b_plait_sf"/>
</dbReference>
<feature type="compositionally biased region" description="Gly residues" evidence="3">
    <location>
        <begin position="388"/>
        <end position="413"/>
    </location>
</feature>
<dbReference type="Proteomes" id="UP001497457">
    <property type="component" value="Chromosome 6rd"/>
</dbReference>
<dbReference type="InterPro" id="IPR032710">
    <property type="entry name" value="NTF2-like_dom_sf"/>
</dbReference>
<dbReference type="SUPFAM" id="SSF54427">
    <property type="entry name" value="NTF2-like"/>
    <property type="match status" value="1"/>
</dbReference>
<dbReference type="InterPro" id="IPR002075">
    <property type="entry name" value="NTF2_dom"/>
</dbReference>
<evidence type="ECO:0000259" key="4">
    <source>
        <dbReference type="PROSITE" id="PS50102"/>
    </source>
</evidence>
<feature type="compositionally biased region" description="Polar residues" evidence="3">
    <location>
        <begin position="263"/>
        <end position="291"/>
    </location>
</feature>
<dbReference type="Pfam" id="PF00076">
    <property type="entry name" value="RRM_1"/>
    <property type="match status" value="1"/>
</dbReference>
<protein>
    <submittedName>
        <fullName evidence="6">Uncharacterized protein</fullName>
    </submittedName>
</protein>
<dbReference type="Gene3D" id="3.30.70.330">
    <property type="match status" value="1"/>
</dbReference>
<dbReference type="SUPFAM" id="SSF54928">
    <property type="entry name" value="RNA-binding domain, RBD"/>
    <property type="match status" value="1"/>
</dbReference>
<dbReference type="InterPro" id="IPR039539">
    <property type="entry name" value="Ras_GTPase_bind_prot"/>
</dbReference>
<feature type="domain" description="RRM" evidence="4">
    <location>
        <begin position="298"/>
        <end position="399"/>
    </location>
</feature>
<dbReference type="EMBL" id="OZ075116">
    <property type="protein sequence ID" value="CAL5071888.1"/>
    <property type="molecule type" value="Genomic_DNA"/>
</dbReference>
<accession>A0ABC9FAF8</accession>
<feature type="region of interest" description="Disordered" evidence="3">
    <location>
        <begin position="383"/>
        <end position="487"/>
    </location>
</feature>
<dbReference type="PROSITE" id="PS50177">
    <property type="entry name" value="NTF2_DOMAIN"/>
    <property type="match status" value="1"/>
</dbReference>
<feature type="compositionally biased region" description="Low complexity" evidence="3">
    <location>
        <begin position="449"/>
        <end position="463"/>
    </location>
</feature>
<feature type="region of interest" description="Disordered" evidence="3">
    <location>
        <begin position="242"/>
        <end position="294"/>
    </location>
</feature>
<dbReference type="CDD" id="cd00590">
    <property type="entry name" value="RRM_SF"/>
    <property type="match status" value="1"/>
</dbReference>
<feature type="compositionally biased region" description="Polar residues" evidence="3">
    <location>
        <begin position="439"/>
        <end position="448"/>
    </location>
</feature>
<gene>
    <name evidence="6" type="ORF">URODEC1_LOCUS103662</name>
</gene>
<sequence>MALQAESPAAAYSPTVVAGAFVKQYYQTLCSSRQDAYKFYNDSSILGRSDPNGNITSVTTINDIKEQLLSMDFTDCLIELETVDSQPSHVDGVLILVVGYFTIDGLKQKFTQSFFLAPQGNGYFVLNDMLRFAKPTEAKGVVANHVDGSTQTTTLPAEPDTASIKESTVPNIPATENTMPVNDEVISPSTDVPQVKNDVVVETCVKVVINDIKKAPEAAASAPPSAEKEVPKKTYASIVRKSIPPAPAAKPKPNPRPEAAQSADKSVSSPTKPAHATNTAPPGDKNVSTNKAPDGPGYSVFVKDLPSDATVEMVAQEFSKFGAIKPGGIQVRKHQGDRFCFGFVEFESQQSMQAALEASTVYFGKWESYVQEKKTKTRVVDGVVTHGDGNGGRFQSGRGGYYGDSYRGQGGFRNNGYQNEYSGRGGPQGNNGYQQNGNSFHQNRNGYHQNGNGYQQRRPNNNGNGNGNGNGRVERSNGPKQQTPVAS</sequence>
<reference evidence="6 7" key="2">
    <citation type="submission" date="2024-10" db="EMBL/GenBank/DDBJ databases">
        <authorList>
            <person name="Ryan C."/>
        </authorList>
    </citation>
    <scope>NUCLEOTIDE SEQUENCE [LARGE SCALE GENOMIC DNA]</scope>
</reference>
<evidence type="ECO:0000256" key="1">
    <source>
        <dbReference type="ARBA" id="ARBA00022884"/>
    </source>
</evidence>
<proteinExistence type="predicted"/>
<dbReference type="Pfam" id="PF02136">
    <property type="entry name" value="NTF2"/>
    <property type="match status" value="1"/>
</dbReference>
<dbReference type="InterPro" id="IPR018222">
    <property type="entry name" value="Nuclear_transport_factor_2_euk"/>
</dbReference>
<dbReference type="AlphaFoldDB" id="A0ABC9FAF8"/>
<dbReference type="Gene3D" id="3.10.450.50">
    <property type="match status" value="1"/>
</dbReference>
<dbReference type="FunFam" id="3.10.450.50:FF:000003">
    <property type="entry name" value="Nuclear transport factor 2 family protein"/>
    <property type="match status" value="1"/>
</dbReference>
<dbReference type="CDD" id="cd00780">
    <property type="entry name" value="NTF2"/>
    <property type="match status" value="1"/>
</dbReference>
<dbReference type="GO" id="GO:0005737">
    <property type="term" value="C:cytoplasm"/>
    <property type="evidence" value="ECO:0007669"/>
    <property type="project" value="UniProtKB-ARBA"/>
</dbReference>